<dbReference type="AlphaFoldDB" id="A0A3A3GXG1"/>
<comment type="caution">
    <text evidence="1">The sequence shown here is derived from an EMBL/GenBank/DDBJ whole genome shotgun (WGS) entry which is preliminary data.</text>
</comment>
<proteinExistence type="predicted"/>
<accession>A0A3A3GXG1</accession>
<sequence>MGNEARLSQNTAILLERARRKGFTDEQLLGIIRSGDVSQLTKVNEEWYTYDDFLTYAAEHGESLEQAVAEGYRITFNTMNGLKIWLETRFGIEEGVDFTRGEGKYTGLTLSEADLEALRSALAANWLILEEEGASGPKRTVTLSVRALIGQH</sequence>
<reference evidence="1 2" key="1">
    <citation type="submission" date="2018-09" db="EMBL/GenBank/DDBJ databases">
        <title>Paenibacillus SK2017-BO5.</title>
        <authorList>
            <person name="Piskunova J.V."/>
            <person name="Dubiley S.A."/>
            <person name="Severinov K.V."/>
        </authorList>
    </citation>
    <scope>NUCLEOTIDE SEQUENCE [LARGE SCALE GENOMIC DNA]</scope>
    <source>
        <strain evidence="1 2">BO5</strain>
    </source>
</reference>
<organism evidence="1 2">
    <name type="scientific">Paenibacillus thiaminolyticus</name>
    <name type="common">Bacillus thiaminolyticus</name>
    <dbReference type="NCBI Taxonomy" id="49283"/>
    <lineage>
        <taxon>Bacteria</taxon>
        <taxon>Bacillati</taxon>
        <taxon>Bacillota</taxon>
        <taxon>Bacilli</taxon>
        <taxon>Bacillales</taxon>
        <taxon>Paenibacillaceae</taxon>
        <taxon>Paenibacillus</taxon>
    </lineage>
</organism>
<dbReference type="EMBL" id="QYZD01000032">
    <property type="protein sequence ID" value="RJG20667.1"/>
    <property type="molecule type" value="Genomic_DNA"/>
</dbReference>
<gene>
    <name evidence="1" type="ORF">DQX05_24215</name>
</gene>
<evidence type="ECO:0000313" key="2">
    <source>
        <dbReference type="Proteomes" id="UP000266177"/>
    </source>
</evidence>
<name>A0A3A3GXG1_PANTH</name>
<protein>
    <submittedName>
        <fullName evidence="1">Uncharacterized protein</fullName>
    </submittedName>
</protein>
<dbReference type="RefSeq" id="WP_119795928.1">
    <property type="nucleotide sequence ID" value="NZ_QYZD01000032.1"/>
</dbReference>
<dbReference type="Proteomes" id="UP000266177">
    <property type="component" value="Unassembled WGS sequence"/>
</dbReference>
<evidence type="ECO:0000313" key="1">
    <source>
        <dbReference type="EMBL" id="RJG20667.1"/>
    </source>
</evidence>
<dbReference type="OrthoDB" id="2657532at2"/>